<accession>A0A8W8L2I1</accession>
<feature type="region of interest" description="Disordered" evidence="1">
    <location>
        <begin position="177"/>
        <end position="300"/>
    </location>
</feature>
<proteinExistence type="predicted"/>
<evidence type="ECO:0000256" key="1">
    <source>
        <dbReference type="SAM" id="MobiDB-lite"/>
    </source>
</evidence>
<dbReference type="EnsemblMetazoa" id="G26310.4">
    <property type="protein sequence ID" value="G26310.4:cds"/>
    <property type="gene ID" value="G26310"/>
</dbReference>
<evidence type="ECO:0000256" key="3">
    <source>
        <dbReference type="SAM" id="SignalP"/>
    </source>
</evidence>
<evidence type="ECO:0000313" key="4">
    <source>
        <dbReference type="EnsemblMetazoa" id="G26310.4:cds"/>
    </source>
</evidence>
<reference evidence="4" key="1">
    <citation type="submission" date="2022-08" db="UniProtKB">
        <authorList>
            <consortium name="EnsemblMetazoa"/>
        </authorList>
    </citation>
    <scope>IDENTIFICATION</scope>
    <source>
        <strain evidence="4">05x7-T-G4-1.051#20</strain>
    </source>
</reference>
<name>A0A8W8L2I1_MAGGI</name>
<keyword evidence="2" id="KW-1133">Transmembrane helix</keyword>
<keyword evidence="3" id="KW-0732">Signal</keyword>
<protein>
    <submittedName>
        <fullName evidence="4">Uncharacterized protein</fullName>
    </submittedName>
</protein>
<sequence>MKTLLYFAVIVLLIALIEARGGRGGGRGGRFSSRSRSGYRSSSRSRYVSKFSGSRISSKSQLRTAILLGTVYGATRWKSRSSYRRSGELPEVCYNDKYDQNQWGNSTYLGRFLCPTDQSMGDNKKYCCGEKGKQYCCTFWEDGGRVAGVVIGILVFMGIIFVTCYCCIKRRKKSSGSVIRTPDKNHFQMAPDPTPVPMAGPPMGSSPYSAPQSGPPPSGAPPPYELAGPAPGGLPYDPNPKGDLPYPVNPPPFQYQQDQGMEKPPMPSDGSQPYPTAPPLSGPHYGDTPYPTGNPPYPAGNPVYPPMGNMPYPPNNAPYPNQ</sequence>
<keyword evidence="2" id="KW-0812">Transmembrane</keyword>
<feature type="transmembrane region" description="Helical" evidence="2">
    <location>
        <begin position="146"/>
        <end position="168"/>
    </location>
</feature>
<keyword evidence="5" id="KW-1185">Reference proteome</keyword>
<feature type="chain" id="PRO_5036505390" evidence="3">
    <location>
        <begin position="20"/>
        <end position="322"/>
    </location>
</feature>
<feature type="compositionally biased region" description="Pro residues" evidence="1">
    <location>
        <begin position="213"/>
        <end position="224"/>
    </location>
</feature>
<dbReference type="Proteomes" id="UP000005408">
    <property type="component" value="Unassembled WGS sequence"/>
</dbReference>
<dbReference type="AlphaFoldDB" id="A0A8W8L2I1"/>
<evidence type="ECO:0000313" key="5">
    <source>
        <dbReference type="Proteomes" id="UP000005408"/>
    </source>
</evidence>
<keyword evidence="2" id="KW-0472">Membrane</keyword>
<evidence type="ECO:0000256" key="2">
    <source>
        <dbReference type="SAM" id="Phobius"/>
    </source>
</evidence>
<organism evidence="4 5">
    <name type="scientific">Magallana gigas</name>
    <name type="common">Pacific oyster</name>
    <name type="synonym">Crassostrea gigas</name>
    <dbReference type="NCBI Taxonomy" id="29159"/>
    <lineage>
        <taxon>Eukaryota</taxon>
        <taxon>Metazoa</taxon>
        <taxon>Spiralia</taxon>
        <taxon>Lophotrochozoa</taxon>
        <taxon>Mollusca</taxon>
        <taxon>Bivalvia</taxon>
        <taxon>Autobranchia</taxon>
        <taxon>Pteriomorphia</taxon>
        <taxon>Ostreida</taxon>
        <taxon>Ostreoidea</taxon>
        <taxon>Ostreidae</taxon>
        <taxon>Magallana</taxon>
    </lineage>
</organism>
<feature type="signal peptide" evidence="3">
    <location>
        <begin position="1"/>
        <end position="19"/>
    </location>
</feature>